<dbReference type="GO" id="GO:0006412">
    <property type="term" value="P:translation"/>
    <property type="evidence" value="ECO:0007669"/>
    <property type="project" value="UniProtKB-KW"/>
</dbReference>
<evidence type="ECO:0000313" key="7">
    <source>
        <dbReference type="Proteomes" id="UP000223968"/>
    </source>
</evidence>
<keyword evidence="2" id="KW-0648">Protein biosynthesis</keyword>
<feature type="compositionally biased region" description="Basic and acidic residues" evidence="4">
    <location>
        <begin position="261"/>
        <end position="280"/>
    </location>
</feature>
<sequence>MSPVIRSFSSELFSLLCSRTASPSGSLRALSVPLSGRITTTATRSALRTTAPLTLSRAPATPGLRLQPFSTSACLSKKKDKGGKPSKDSDSGSSSGGGKGGAAAAGGEEEVEASFAQLETDIANAVQRLKDDVSKLRAGGRLNPEAIEGLRVAVNKGSKETVRLGELAQVIPKGGRMLTILVGEEEYIKPLTSALLSSNLSLNPQADPHNHLQLNVPIPPPTKESREQSVKDAKAAMEKAANAVRNARGAINKKLKSMKNLRPDDLRKETKRMESVAERGQKEVKEVFEGAKRGLER</sequence>
<evidence type="ECO:0000259" key="5">
    <source>
        <dbReference type="Pfam" id="PF01765"/>
    </source>
</evidence>
<name>A0A2B7XV85_9EURO</name>
<accession>A0A2B7XV85</accession>
<reference evidence="6 7" key="1">
    <citation type="submission" date="2017-10" db="EMBL/GenBank/DDBJ databases">
        <title>Comparative genomics in systemic dimorphic fungi from Ajellomycetaceae.</title>
        <authorList>
            <person name="Munoz J.F."/>
            <person name="Mcewen J.G."/>
            <person name="Clay O.K."/>
            <person name="Cuomo C.A."/>
        </authorList>
    </citation>
    <scope>NUCLEOTIDE SEQUENCE [LARGE SCALE GENOMIC DNA]</scope>
    <source>
        <strain evidence="6 7">UAMH5409</strain>
    </source>
</reference>
<evidence type="ECO:0000256" key="3">
    <source>
        <dbReference type="ARBA" id="ARBA00024909"/>
    </source>
</evidence>
<comment type="caution">
    <text evidence="6">The sequence shown here is derived from an EMBL/GenBank/DDBJ whole genome shotgun (WGS) entry which is preliminary data.</text>
</comment>
<feature type="domain" description="Ribosome recycling factor" evidence="5">
    <location>
        <begin position="129"/>
        <end position="292"/>
    </location>
</feature>
<dbReference type="InterPro" id="IPR023584">
    <property type="entry name" value="Ribosome_recyc_fac_dom"/>
</dbReference>
<feature type="compositionally biased region" description="Gly residues" evidence="4">
    <location>
        <begin position="94"/>
        <end position="104"/>
    </location>
</feature>
<dbReference type="AlphaFoldDB" id="A0A2B7XV85"/>
<organism evidence="6 7">
    <name type="scientific">Helicocarpus griseus UAMH5409</name>
    <dbReference type="NCBI Taxonomy" id="1447875"/>
    <lineage>
        <taxon>Eukaryota</taxon>
        <taxon>Fungi</taxon>
        <taxon>Dikarya</taxon>
        <taxon>Ascomycota</taxon>
        <taxon>Pezizomycotina</taxon>
        <taxon>Eurotiomycetes</taxon>
        <taxon>Eurotiomycetidae</taxon>
        <taxon>Onygenales</taxon>
        <taxon>Ajellomycetaceae</taxon>
        <taxon>Helicocarpus</taxon>
    </lineage>
</organism>
<dbReference type="InterPro" id="IPR002661">
    <property type="entry name" value="Ribosome_recyc_fac"/>
</dbReference>
<dbReference type="Gene3D" id="1.10.132.20">
    <property type="entry name" value="Ribosome-recycling factor"/>
    <property type="match status" value="1"/>
</dbReference>
<dbReference type="SUPFAM" id="SSF55194">
    <property type="entry name" value="Ribosome recycling factor, RRF"/>
    <property type="match status" value="1"/>
</dbReference>
<dbReference type="InterPro" id="IPR036191">
    <property type="entry name" value="RRF_sf"/>
</dbReference>
<comment type="similarity">
    <text evidence="1">Belongs to the RRF family.</text>
</comment>
<evidence type="ECO:0000256" key="4">
    <source>
        <dbReference type="SAM" id="MobiDB-lite"/>
    </source>
</evidence>
<dbReference type="FunFam" id="3.30.1360.40:FF:000020">
    <property type="entry name" value="Similar to ribosome recycling factor"/>
    <property type="match status" value="1"/>
</dbReference>
<proteinExistence type="inferred from homology"/>
<evidence type="ECO:0000256" key="2">
    <source>
        <dbReference type="ARBA" id="ARBA00022917"/>
    </source>
</evidence>
<feature type="region of interest" description="Disordered" evidence="4">
    <location>
        <begin position="43"/>
        <end position="110"/>
    </location>
</feature>
<keyword evidence="7" id="KW-1185">Reference proteome</keyword>
<feature type="compositionally biased region" description="Low complexity" evidence="4">
    <location>
        <begin position="43"/>
        <end position="58"/>
    </location>
</feature>
<evidence type="ECO:0000256" key="1">
    <source>
        <dbReference type="ARBA" id="ARBA00005912"/>
    </source>
</evidence>
<dbReference type="EMBL" id="PDNB01000049">
    <property type="protein sequence ID" value="PGH13116.1"/>
    <property type="molecule type" value="Genomic_DNA"/>
</dbReference>
<feature type="region of interest" description="Disordered" evidence="4">
    <location>
        <begin position="257"/>
        <end position="280"/>
    </location>
</feature>
<dbReference type="STRING" id="1447875.A0A2B7XV85"/>
<dbReference type="GO" id="GO:0005739">
    <property type="term" value="C:mitochondrion"/>
    <property type="evidence" value="ECO:0007669"/>
    <property type="project" value="TreeGrafter"/>
</dbReference>
<protein>
    <recommendedName>
        <fullName evidence="5">Ribosome recycling factor domain-containing protein</fullName>
    </recommendedName>
</protein>
<dbReference type="Proteomes" id="UP000223968">
    <property type="component" value="Unassembled WGS sequence"/>
</dbReference>
<comment type="function">
    <text evidence="3">Necessary for protein synthesis in mitochondria. Functions as a ribosome recycling factor in mitochondria.</text>
</comment>
<gene>
    <name evidence="6" type="ORF">AJ79_03823</name>
</gene>
<dbReference type="OrthoDB" id="407355at2759"/>
<evidence type="ECO:0000313" key="6">
    <source>
        <dbReference type="EMBL" id="PGH13116.1"/>
    </source>
</evidence>
<dbReference type="Gene3D" id="3.30.1360.40">
    <property type="match status" value="1"/>
</dbReference>
<dbReference type="PANTHER" id="PTHR20982">
    <property type="entry name" value="RIBOSOME RECYCLING FACTOR"/>
    <property type="match status" value="1"/>
</dbReference>
<dbReference type="Pfam" id="PF01765">
    <property type="entry name" value="RRF"/>
    <property type="match status" value="1"/>
</dbReference>
<dbReference type="PANTHER" id="PTHR20982:SF3">
    <property type="entry name" value="MITOCHONDRIAL RIBOSOME RECYCLING FACTOR PSEUDO 1"/>
    <property type="match status" value="1"/>
</dbReference>
<dbReference type="GO" id="GO:0043023">
    <property type="term" value="F:ribosomal large subunit binding"/>
    <property type="evidence" value="ECO:0007669"/>
    <property type="project" value="TreeGrafter"/>
</dbReference>